<dbReference type="Gene3D" id="1.10.1740.10">
    <property type="match status" value="1"/>
</dbReference>
<evidence type="ECO:0000313" key="7">
    <source>
        <dbReference type="EMBL" id="MFJ3045398.1"/>
    </source>
</evidence>
<sequence length="181" mass="20115">MSSQNIPDRLNAMSKIEAIFIEHHGWLRTRLRRSVGDAFAADDVASETFTQLLSSPPPQEVREPRALLTTISRRIVYELWRRRDLEEACLQALAHAAGDAQAISPEDQLQLLQALHAIDRALEGLSAKECAAFLLYKLDGLTYQAIGEQLRITPSVARRHVAKGLLQCYKAAGFEPLGQVA</sequence>
<dbReference type="RefSeq" id="WP_402698971.1">
    <property type="nucleotide sequence ID" value="NZ_JBIUZV010000003.1"/>
</dbReference>
<feature type="domain" description="RNA polymerase sigma factor 70 region 4 type 2" evidence="6">
    <location>
        <begin position="116"/>
        <end position="168"/>
    </location>
</feature>
<dbReference type="InterPro" id="IPR014284">
    <property type="entry name" value="RNA_pol_sigma-70_dom"/>
</dbReference>
<proteinExistence type="inferred from homology"/>
<dbReference type="PANTHER" id="PTHR43133:SF63">
    <property type="entry name" value="RNA POLYMERASE SIGMA FACTOR FECI-RELATED"/>
    <property type="match status" value="1"/>
</dbReference>
<dbReference type="PANTHER" id="PTHR43133">
    <property type="entry name" value="RNA POLYMERASE ECF-TYPE SIGMA FACTO"/>
    <property type="match status" value="1"/>
</dbReference>
<reference evidence="7 8" key="1">
    <citation type="submission" date="2024-10" db="EMBL/GenBank/DDBJ databases">
        <title>The Natural Products Discovery Center: Release of the First 8490 Sequenced Strains for Exploring Actinobacteria Biosynthetic Diversity.</title>
        <authorList>
            <person name="Kalkreuter E."/>
            <person name="Kautsar S.A."/>
            <person name="Yang D."/>
            <person name="Bader C.D."/>
            <person name="Teijaro C.N."/>
            <person name="Fluegel L."/>
            <person name="Davis C.M."/>
            <person name="Simpson J.R."/>
            <person name="Lauterbach L."/>
            <person name="Steele A.D."/>
            <person name="Gui C."/>
            <person name="Meng S."/>
            <person name="Li G."/>
            <person name="Viehrig K."/>
            <person name="Ye F."/>
            <person name="Su P."/>
            <person name="Kiefer A.F."/>
            <person name="Nichols A."/>
            <person name="Cepeda A.J."/>
            <person name="Yan W."/>
            <person name="Fan B."/>
            <person name="Jiang Y."/>
            <person name="Adhikari A."/>
            <person name="Zheng C.-J."/>
            <person name="Schuster L."/>
            <person name="Cowan T.M."/>
            <person name="Smanski M.J."/>
            <person name="Chevrette M.G."/>
            <person name="De Carvalho L.P.S."/>
            <person name="Shen B."/>
        </authorList>
    </citation>
    <scope>NUCLEOTIDE SEQUENCE [LARGE SCALE GENOMIC DNA]</scope>
    <source>
        <strain evidence="7 8">NPDC087045</strain>
    </source>
</reference>
<evidence type="ECO:0000313" key="8">
    <source>
        <dbReference type="Proteomes" id="UP001617427"/>
    </source>
</evidence>
<keyword evidence="8" id="KW-1185">Reference proteome</keyword>
<evidence type="ECO:0000259" key="6">
    <source>
        <dbReference type="Pfam" id="PF08281"/>
    </source>
</evidence>
<dbReference type="NCBIfam" id="TIGR02937">
    <property type="entry name" value="sigma70-ECF"/>
    <property type="match status" value="1"/>
</dbReference>
<dbReference type="InterPro" id="IPR036388">
    <property type="entry name" value="WH-like_DNA-bd_sf"/>
</dbReference>
<evidence type="ECO:0000256" key="2">
    <source>
        <dbReference type="ARBA" id="ARBA00023015"/>
    </source>
</evidence>
<dbReference type="Pfam" id="PF08281">
    <property type="entry name" value="Sigma70_r4_2"/>
    <property type="match status" value="1"/>
</dbReference>
<dbReference type="SUPFAM" id="SSF88946">
    <property type="entry name" value="Sigma2 domain of RNA polymerase sigma factors"/>
    <property type="match status" value="1"/>
</dbReference>
<name>A0ABW8EX97_9BURK</name>
<dbReference type="InterPro" id="IPR039425">
    <property type="entry name" value="RNA_pol_sigma-70-like"/>
</dbReference>
<comment type="caution">
    <text evidence="7">The sequence shown here is derived from an EMBL/GenBank/DDBJ whole genome shotgun (WGS) entry which is preliminary data.</text>
</comment>
<comment type="similarity">
    <text evidence="1">Belongs to the sigma-70 factor family. ECF subfamily.</text>
</comment>
<accession>A0ABW8EX97</accession>
<evidence type="ECO:0000256" key="3">
    <source>
        <dbReference type="ARBA" id="ARBA00023082"/>
    </source>
</evidence>
<dbReference type="Proteomes" id="UP001617427">
    <property type="component" value="Unassembled WGS sequence"/>
</dbReference>
<dbReference type="InterPro" id="IPR013325">
    <property type="entry name" value="RNA_pol_sigma_r2"/>
</dbReference>
<protein>
    <submittedName>
        <fullName evidence="7">Sigma-70 family RNA polymerase sigma factor</fullName>
    </submittedName>
</protein>
<keyword evidence="4" id="KW-0804">Transcription</keyword>
<evidence type="ECO:0000259" key="5">
    <source>
        <dbReference type="Pfam" id="PF04542"/>
    </source>
</evidence>
<keyword evidence="3" id="KW-0731">Sigma factor</keyword>
<dbReference type="EMBL" id="JBIUZV010000003">
    <property type="protein sequence ID" value="MFJ3045398.1"/>
    <property type="molecule type" value="Genomic_DNA"/>
</dbReference>
<evidence type="ECO:0000256" key="4">
    <source>
        <dbReference type="ARBA" id="ARBA00023163"/>
    </source>
</evidence>
<dbReference type="Pfam" id="PF04542">
    <property type="entry name" value="Sigma70_r2"/>
    <property type="match status" value="1"/>
</dbReference>
<dbReference type="InterPro" id="IPR007627">
    <property type="entry name" value="RNA_pol_sigma70_r2"/>
</dbReference>
<feature type="domain" description="RNA polymerase sigma-70 region 2" evidence="5">
    <location>
        <begin position="21"/>
        <end position="84"/>
    </location>
</feature>
<dbReference type="InterPro" id="IPR013324">
    <property type="entry name" value="RNA_pol_sigma_r3/r4-like"/>
</dbReference>
<dbReference type="Gene3D" id="1.10.10.10">
    <property type="entry name" value="Winged helix-like DNA-binding domain superfamily/Winged helix DNA-binding domain"/>
    <property type="match status" value="1"/>
</dbReference>
<dbReference type="SUPFAM" id="SSF88659">
    <property type="entry name" value="Sigma3 and sigma4 domains of RNA polymerase sigma factors"/>
    <property type="match status" value="1"/>
</dbReference>
<gene>
    <name evidence="7" type="ORF">ACIPEN_06185</name>
</gene>
<keyword evidence="2" id="KW-0805">Transcription regulation</keyword>
<dbReference type="InterPro" id="IPR013249">
    <property type="entry name" value="RNA_pol_sigma70_r4_t2"/>
</dbReference>
<organism evidence="7 8">
    <name type="scientific">Herbaspirillum chlorophenolicum</name>
    <dbReference type="NCBI Taxonomy" id="211589"/>
    <lineage>
        <taxon>Bacteria</taxon>
        <taxon>Pseudomonadati</taxon>
        <taxon>Pseudomonadota</taxon>
        <taxon>Betaproteobacteria</taxon>
        <taxon>Burkholderiales</taxon>
        <taxon>Oxalobacteraceae</taxon>
        <taxon>Herbaspirillum</taxon>
    </lineage>
</organism>
<evidence type="ECO:0000256" key="1">
    <source>
        <dbReference type="ARBA" id="ARBA00010641"/>
    </source>
</evidence>